<dbReference type="GO" id="GO:0008270">
    <property type="term" value="F:zinc ion binding"/>
    <property type="evidence" value="ECO:0007669"/>
    <property type="project" value="UniProtKB-KW"/>
</dbReference>
<evidence type="ECO:0000256" key="1">
    <source>
        <dbReference type="ARBA" id="ARBA00004123"/>
    </source>
</evidence>
<dbReference type="PANTHER" id="PTHR31251">
    <property type="entry name" value="SQUAMOSA PROMOTER-BINDING-LIKE PROTEIN 4"/>
    <property type="match status" value="1"/>
</dbReference>
<dbReference type="PROSITE" id="PS51141">
    <property type="entry name" value="ZF_SBP"/>
    <property type="match status" value="1"/>
</dbReference>
<feature type="region of interest" description="Disordered" evidence="11">
    <location>
        <begin position="428"/>
        <end position="454"/>
    </location>
</feature>
<comment type="caution">
    <text evidence="14">The sequence shown here is derived from an EMBL/GenBank/DDBJ whole genome shotgun (WGS) entry which is preliminary data.</text>
</comment>
<evidence type="ECO:0000256" key="8">
    <source>
        <dbReference type="ARBA" id="ARBA00023242"/>
    </source>
</evidence>
<evidence type="ECO:0000256" key="10">
    <source>
        <dbReference type="PROSITE-ProRule" id="PRU00470"/>
    </source>
</evidence>
<dbReference type="EMBL" id="LFYR01001623">
    <property type="protein sequence ID" value="KMZ60230.1"/>
    <property type="molecule type" value="Genomic_DNA"/>
</dbReference>
<evidence type="ECO:0000256" key="7">
    <source>
        <dbReference type="ARBA" id="ARBA00023163"/>
    </source>
</evidence>
<dbReference type="PROSITE" id="PS50297">
    <property type="entry name" value="ANK_REP_REGION"/>
    <property type="match status" value="1"/>
</dbReference>
<keyword evidence="5" id="KW-0805">Transcription regulation</keyword>
<dbReference type="OMA" id="CEQKLAY"/>
<keyword evidence="12" id="KW-0472">Membrane</keyword>
<keyword evidence="3 10" id="KW-0863">Zinc-finger</keyword>
<organism evidence="14 15">
    <name type="scientific">Zostera marina</name>
    <name type="common">Eelgrass</name>
    <dbReference type="NCBI Taxonomy" id="29655"/>
    <lineage>
        <taxon>Eukaryota</taxon>
        <taxon>Viridiplantae</taxon>
        <taxon>Streptophyta</taxon>
        <taxon>Embryophyta</taxon>
        <taxon>Tracheophyta</taxon>
        <taxon>Spermatophyta</taxon>
        <taxon>Magnoliopsida</taxon>
        <taxon>Liliopsida</taxon>
        <taxon>Zosteraceae</taxon>
        <taxon>Zostera</taxon>
    </lineage>
</organism>
<dbReference type="OrthoDB" id="514967at2759"/>
<evidence type="ECO:0000256" key="6">
    <source>
        <dbReference type="ARBA" id="ARBA00023125"/>
    </source>
</evidence>
<evidence type="ECO:0000256" key="3">
    <source>
        <dbReference type="ARBA" id="ARBA00022771"/>
    </source>
</evidence>
<feature type="compositionally biased region" description="Low complexity" evidence="11">
    <location>
        <begin position="441"/>
        <end position="452"/>
    </location>
</feature>
<accession>A0A0K9NW96</accession>
<dbReference type="InterPro" id="IPR036770">
    <property type="entry name" value="Ankyrin_rpt-contain_sf"/>
</dbReference>
<dbReference type="Gene3D" id="1.25.40.20">
    <property type="entry name" value="Ankyrin repeat-containing domain"/>
    <property type="match status" value="1"/>
</dbReference>
<dbReference type="InterPro" id="IPR002110">
    <property type="entry name" value="Ankyrin_rpt"/>
</dbReference>
<dbReference type="Pfam" id="PF03110">
    <property type="entry name" value="SBP"/>
    <property type="match status" value="1"/>
</dbReference>
<evidence type="ECO:0000256" key="12">
    <source>
        <dbReference type="SAM" id="Phobius"/>
    </source>
</evidence>
<dbReference type="Pfam" id="PF26102">
    <property type="entry name" value="Ig_SPL7"/>
    <property type="match status" value="1"/>
</dbReference>
<evidence type="ECO:0000313" key="14">
    <source>
        <dbReference type="EMBL" id="KMZ60230.1"/>
    </source>
</evidence>
<sequence length="985" mass="109715">MDSQRLNGNGKKVMEWDLNDWNWNGDLFLATPVNASPPGCGNKRSFPSILTTEVGLSTSTPSCSDETVHHGVNDKERYELEEKRRKVIFVDDDEPVLEVSSLALKLGGIVHPKENEVINGNRIDNKSGKIQTPGGSSRGMCQVEGCGADLIGAKDYHRRHKVCETHAKASKAIVGNAVQRFCQQCSRFHLLQEFDEGKRSCRRRLDGHNKRRRKAHPDVVCTVPENPLTDAWSSSYLLISLLRILSNLQSKNTEPLNDQDLLTHFLKNLASLAGSSDGKNLSSLMQACQDPLKVANSTGFSSVVAEAEAAAAAPSNDVALQESFRPFCFNSRSNPVTEVEEVNNLHKTSTNESINPALITELTGKRSIAKFFPESTINGVQKTQMVKLKSFDLNDAYNVEEEDIEIPEEVVAPRASLLNSHLYMIQESHQSTSPPQTSGNSDSTSVQSFVSSNGDAKGRTDKIIFKLFGKDPKDLSPFIRAQMFNWLSNTPSEIESYIKPGCIILTVYLCLSESYWLELCHNLSSSLKMLLDLDSNGFWRTGWMYVRVRNQMAFIYNGQLLLNSPYLGVSDHFTISRISPIAVSPSKTITFRVNGFGSSLSSARLFCAFEGKYLAQETTSSLVSSNGDVNSLNNGHGYLSFSCSIPDAVGRGFIEIEDESLSSSFFPYIIAEKEICSEICMLEDTLEFDTHTDSTDISSEKLNNRSEALEFLHEMGWLLRRSQLRSRTEEICPGSDTFSIKRFKCVIEFGMKHEWRAVVKKLLDLLFGGVVDLSGCSIQLVLGELALLHFAVQINSQPIVDLLLNYSKNEHKGILFRPDMVAIDTGLTPLHMAASRDDTEAVLDALTDDPGQVGISAWKTIRDITNYTPEDYARAKNHESYLRLVDKKITQKSNSSSTHVIVDIPMSVFDIKKGNTPYCQTCNQQQLKYMRKIQRRSLLIYKPAILSMVGIAAVCVCLGLLLKGLPEVQYVLSPFRWETTRFGPI</sequence>
<evidence type="ECO:0000256" key="9">
    <source>
        <dbReference type="PROSITE-ProRule" id="PRU00023"/>
    </source>
</evidence>
<name>A0A0K9NW96_ZOSMR</name>
<reference evidence="15" key="1">
    <citation type="journal article" date="2016" name="Nature">
        <title>The genome of the seagrass Zostera marina reveals angiosperm adaptation to the sea.</title>
        <authorList>
            <person name="Olsen J.L."/>
            <person name="Rouze P."/>
            <person name="Verhelst B."/>
            <person name="Lin Y.-C."/>
            <person name="Bayer T."/>
            <person name="Collen J."/>
            <person name="Dattolo E."/>
            <person name="De Paoli E."/>
            <person name="Dittami S."/>
            <person name="Maumus F."/>
            <person name="Michel G."/>
            <person name="Kersting A."/>
            <person name="Lauritano C."/>
            <person name="Lohaus R."/>
            <person name="Toepel M."/>
            <person name="Tonon T."/>
            <person name="Vanneste K."/>
            <person name="Amirebrahimi M."/>
            <person name="Brakel J."/>
            <person name="Bostroem C."/>
            <person name="Chovatia M."/>
            <person name="Grimwood J."/>
            <person name="Jenkins J.W."/>
            <person name="Jueterbock A."/>
            <person name="Mraz A."/>
            <person name="Stam W.T."/>
            <person name="Tice H."/>
            <person name="Bornberg-Bauer E."/>
            <person name="Green P.J."/>
            <person name="Pearson G.A."/>
            <person name="Procaccini G."/>
            <person name="Duarte C.M."/>
            <person name="Schmutz J."/>
            <person name="Reusch T.B.H."/>
            <person name="Van de Peer Y."/>
        </authorList>
    </citation>
    <scope>NUCLEOTIDE SEQUENCE [LARGE SCALE GENOMIC DNA]</scope>
    <source>
        <strain evidence="15">cv. Finnish</strain>
    </source>
</reference>
<feature type="transmembrane region" description="Helical" evidence="12">
    <location>
        <begin position="938"/>
        <end position="962"/>
    </location>
</feature>
<evidence type="ECO:0000256" key="4">
    <source>
        <dbReference type="ARBA" id="ARBA00022833"/>
    </source>
</evidence>
<dbReference type="GO" id="GO:0000976">
    <property type="term" value="F:transcription cis-regulatory region binding"/>
    <property type="evidence" value="ECO:0000318"/>
    <property type="project" value="GO_Central"/>
</dbReference>
<dbReference type="GO" id="GO:0005634">
    <property type="term" value="C:nucleus"/>
    <property type="evidence" value="ECO:0000318"/>
    <property type="project" value="GO_Central"/>
</dbReference>
<dbReference type="Gene3D" id="4.10.1100.10">
    <property type="entry name" value="Transcription factor, SBP-box domain"/>
    <property type="match status" value="1"/>
</dbReference>
<dbReference type="PROSITE" id="PS50088">
    <property type="entry name" value="ANK_REPEAT"/>
    <property type="match status" value="1"/>
</dbReference>
<evidence type="ECO:0000313" key="15">
    <source>
        <dbReference type="Proteomes" id="UP000036987"/>
    </source>
</evidence>
<dbReference type="Proteomes" id="UP000036987">
    <property type="component" value="Unassembled WGS sequence"/>
</dbReference>
<evidence type="ECO:0000256" key="2">
    <source>
        <dbReference type="ARBA" id="ARBA00022723"/>
    </source>
</evidence>
<keyword evidence="9" id="KW-0040">ANK repeat</keyword>
<feature type="compositionally biased region" description="Polar residues" evidence="11">
    <location>
        <begin position="428"/>
        <end position="440"/>
    </location>
</feature>
<evidence type="ECO:0000256" key="11">
    <source>
        <dbReference type="SAM" id="MobiDB-lite"/>
    </source>
</evidence>
<gene>
    <name evidence="14" type="ORF">ZOSMA_5G00950</name>
</gene>
<keyword evidence="12" id="KW-0812">Transmembrane</keyword>
<dbReference type="InterPro" id="IPR036893">
    <property type="entry name" value="SBP_sf"/>
</dbReference>
<dbReference type="FunFam" id="4.10.1100.10:FF:000001">
    <property type="entry name" value="Squamosa promoter-binding-like protein 14"/>
    <property type="match status" value="1"/>
</dbReference>
<keyword evidence="4" id="KW-0862">Zinc</keyword>
<dbReference type="InterPro" id="IPR004333">
    <property type="entry name" value="SBP_dom"/>
</dbReference>
<comment type="subcellular location">
    <subcellularLocation>
        <location evidence="1">Nucleus</location>
    </subcellularLocation>
</comment>
<dbReference type="AlphaFoldDB" id="A0A0K9NW96"/>
<dbReference type="PANTHER" id="PTHR31251:SF226">
    <property type="entry name" value="SQUAMOSA PROMOTER-BINDING-LIKE PROTEIN 6"/>
    <property type="match status" value="1"/>
</dbReference>
<protein>
    <submittedName>
        <fullName evidence="14">Putative Squamosa promoter-binding protein</fullName>
    </submittedName>
</protein>
<dbReference type="SUPFAM" id="SSF48403">
    <property type="entry name" value="Ankyrin repeat"/>
    <property type="match status" value="1"/>
</dbReference>
<proteinExistence type="predicted"/>
<keyword evidence="2" id="KW-0479">Metal-binding</keyword>
<dbReference type="GO" id="GO:0001216">
    <property type="term" value="F:DNA-binding transcription activator activity"/>
    <property type="evidence" value="ECO:0000318"/>
    <property type="project" value="GO_Central"/>
</dbReference>
<dbReference type="InterPro" id="IPR044817">
    <property type="entry name" value="SBP-like"/>
</dbReference>
<dbReference type="SUPFAM" id="SSF103612">
    <property type="entry name" value="SBT domain"/>
    <property type="match status" value="1"/>
</dbReference>
<feature type="domain" description="SBP-type" evidence="13">
    <location>
        <begin position="138"/>
        <end position="215"/>
    </location>
</feature>
<dbReference type="STRING" id="29655.A0A0K9NW96"/>
<evidence type="ECO:0000259" key="13">
    <source>
        <dbReference type="PROSITE" id="PS51141"/>
    </source>
</evidence>
<keyword evidence="7" id="KW-0804">Transcription</keyword>
<keyword evidence="15" id="KW-1185">Reference proteome</keyword>
<feature type="repeat" description="ANK" evidence="9">
    <location>
        <begin position="825"/>
        <end position="846"/>
    </location>
</feature>
<evidence type="ECO:0000256" key="5">
    <source>
        <dbReference type="ARBA" id="ARBA00023015"/>
    </source>
</evidence>
<keyword evidence="8" id="KW-0539">Nucleus</keyword>
<keyword evidence="6" id="KW-0238">DNA-binding</keyword>
<keyword evidence="12" id="KW-1133">Transmembrane helix</keyword>